<dbReference type="EMBL" id="JTBC02000011">
    <property type="protein sequence ID" value="PNO64554.1"/>
    <property type="molecule type" value="Genomic_DNA"/>
</dbReference>
<gene>
    <name evidence="2" type="ORF">MC70_020120</name>
</gene>
<keyword evidence="1" id="KW-0812">Transmembrane</keyword>
<protein>
    <submittedName>
        <fullName evidence="2">Uncharacterized protein</fullName>
    </submittedName>
</protein>
<evidence type="ECO:0000313" key="3">
    <source>
        <dbReference type="Proteomes" id="UP000030378"/>
    </source>
</evidence>
<comment type="caution">
    <text evidence="2">The sequence shown here is derived from an EMBL/GenBank/DDBJ whole genome shotgun (WGS) entry which is preliminary data.</text>
</comment>
<organism evidence="2 3">
    <name type="scientific">Serratia marcescens</name>
    <dbReference type="NCBI Taxonomy" id="615"/>
    <lineage>
        <taxon>Bacteria</taxon>
        <taxon>Pseudomonadati</taxon>
        <taxon>Pseudomonadota</taxon>
        <taxon>Gammaproteobacteria</taxon>
        <taxon>Enterobacterales</taxon>
        <taxon>Yersiniaceae</taxon>
        <taxon>Serratia</taxon>
    </lineage>
</organism>
<feature type="transmembrane region" description="Helical" evidence="1">
    <location>
        <begin position="41"/>
        <end position="61"/>
    </location>
</feature>
<evidence type="ECO:0000313" key="2">
    <source>
        <dbReference type="EMBL" id="PNO64554.1"/>
    </source>
</evidence>
<dbReference type="AlphaFoldDB" id="A0AAP8PFZ3"/>
<name>A0AAP8PFZ3_SERMA</name>
<evidence type="ECO:0000256" key="1">
    <source>
        <dbReference type="SAM" id="Phobius"/>
    </source>
</evidence>
<proteinExistence type="predicted"/>
<keyword evidence="1" id="KW-0472">Membrane</keyword>
<reference evidence="3" key="1">
    <citation type="submission" date="2017-12" db="EMBL/GenBank/DDBJ databases">
        <title>FDA dAtabase for Regulatory Grade micrObial Sequences (FDA-ARGOS): Supporting development and validation of Infectious Disease Dx tests.</title>
        <authorList>
            <person name="Campos J."/>
            <person name="Goldberg B."/>
            <person name="Tallon L."/>
            <person name="Sadzewicz L."/>
            <person name="Sengamalay N."/>
            <person name="Ott S."/>
            <person name="Godinez A."/>
            <person name="Nagaraj S."/>
            <person name="Vavikolanu K."/>
            <person name="Vyas G."/>
            <person name="Nadendla S."/>
            <person name="Aluvathingal J."/>
            <person name="Geyer C."/>
            <person name="Nandy P."/>
            <person name="Hobson J."/>
            <person name="Sichtig H."/>
        </authorList>
    </citation>
    <scope>NUCLEOTIDE SEQUENCE [LARGE SCALE GENOMIC DNA]</scope>
    <source>
        <strain evidence="3">FDAARGOS_79</strain>
    </source>
</reference>
<keyword evidence="1" id="KW-1133">Transmembrane helix</keyword>
<feature type="transmembrane region" description="Helical" evidence="1">
    <location>
        <begin position="12"/>
        <end position="29"/>
    </location>
</feature>
<sequence length="65" mass="7939">MTMVIETHYPMLGFIVVVVWLLFVKLSLIQDARYPSWVWRVIQWFTILIWISFVIVMIVFLRSRH</sequence>
<dbReference type="Proteomes" id="UP000030378">
    <property type="component" value="Unassembled WGS sequence"/>
</dbReference>
<accession>A0AAP8PFZ3</accession>